<reference evidence="1 2" key="1">
    <citation type="submission" date="2016-11" db="EMBL/GenBank/DDBJ databases">
        <title>The macronuclear genome of Stentor coeruleus: a giant cell with tiny introns.</title>
        <authorList>
            <person name="Slabodnick M."/>
            <person name="Ruby J.G."/>
            <person name="Reiff S.B."/>
            <person name="Swart E.C."/>
            <person name="Gosai S."/>
            <person name="Prabakaran S."/>
            <person name="Witkowska E."/>
            <person name="Larue G.E."/>
            <person name="Fisher S."/>
            <person name="Freeman R.M."/>
            <person name="Gunawardena J."/>
            <person name="Chu W."/>
            <person name="Stover N.A."/>
            <person name="Gregory B.D."/>
            <person name="Nowacki M."/>
            <person name="Derisi J."/>
            <person name="Roy S.W."/>
            <person name="Marshall W.F."/>
            <person name="Sood P."/>
        </authorList>
    </citation>
    <scope>NUCLEOTIDE SEQUENCE [LARGE SCALE GENOMIC DNA]</scope>
    <source>
        <strain evidence="1">WM001</strain>
    </source>
</reference>
<comment type="caution">
    <text evidence="1">The sequence shown here is derived from an EMBL/GenBank/DDBJ whole genome shotgun (WGS) entry which is preliminary data.</text>
</comment>
<gene>
    <name evidence="1" type="ORF">SteCoe_6704</name>
</gene>
<protein>
    <submittedName>
        <fullName evidence="1">Uncharacterized protein</fullName>
    </submittedName>
</protein>
<dbReference type="EMBL" id="MPUH01000094">
    <property type="protein sequence ID" value="OMJ90837.1"/>
    <property type="molecule type" value="Genomic_DNA"/>
</dbReference>
<keyword evidence="2" id="KW-1185">Reference proteome</keyword>
<evidence type="ECO:0000313" key="1">
    <source>
        <dbReference type="EMBL" id="OMJ90837.1"/>
    </source>
</evidence>
<accession>A0A1R2CPA4</accession>
<proteinExistence type="predicted"/>
<dbReference type="AlphaFoldDB" id="A0A1R2CPA4"/>
<sequence>MFKKQYEDSNEFCSERTSSSHDFDYIKTPRYDYDTKTPKKQLSGTIIYLTLRKVFNSRWNQHIKFSFGLLRGLYLDWKRPPKTSRCRSRNAPITPKNNDSSLICTPKAINRSSSYTKFRTESTVKTVKRVQRKTFHFKNPQVRETALKLIRKIKNVQERTLKNVISCLSGSLSKMKYLKICETFNRRKLRCLSEYFVNWNFYAQDLTILKRFMLEEDSEMMIVPFDISECIDDFYELSKEKIDSSYFSYNSTQDVTSRLTIAAT</sequence>
<name>A0A1R2CPA4_9CILI</name>
<dbReference type="Proteomes" id="UP000187209">
    <property type="component" value="Unassembled WGS sequence"/>
</dbReference>
<organism evidence="1 2">
    <name type="scientific">Stentor coeruleus</name>
    <dbReference type="NCBI Taxonomy" id="5963"/>
    <lineage>
        <taxon>Eukaryota</taxon>
        <taxon>Sar</taxon>
        <taxon>Alveolata</taxon>
        <taxon>Ciliophora</taxon>
        <taxon>Postciliodesmatophora</taxon>
        <taxon>Heterotrichea</taxon>
        <taxon>Heterotrichida</taxon>
        <taxon>Stentoridae</taxon>
        <taxon>Stentor</taxon>
    </lineage>
</organism>
<evidence type="ECO:0000313" key="2">
    <source>
        <dbReference type="Proteomes" id="UP000187209"/>
    </source>
</evidence>